<feature type="compositionally biased region" description="Low complexity" evidence="2">
    <location>
        <begin position="698"/>
        <end position="797"/>
    </location>
</feature>
<organism evidence="4 5">
    <name type="scientific">Convivina intestini</name>
    <dbReference type="NCBI Taxonomy" id="1505726"/>
    <lineage>
        <taxon>Bacteria</taxon>
        <taxon>Bacillati</taxon>
        <taxon>Bacillota</taxon>
        <taxon>Bacilli</taxon>
        <taxon>Lactobacillales</taxon>
        <taxon>Lactobacillaceae</taxon>
        <taxon>Convivina</taxon>
    </lineage>
</organism>
<proteinExistence type="predicted"/>
<dbReference type="InterPro" id="IPR013574">
    <property type="entry name" value="Glucan-bd_C/Surface_Ag-I/II_V"/>
</dbReference>
<evidence type="ECO:0000256" key="2">
    <source>
        <dbReference type="SAM" id="MobiDB-lite"/>
    </source>
</evidence>
<feature type="compositionally biased region" description="Low complexity" evidence="2">
    <location>
        <begin position="1038"/>
        <end position="1047"/>
    </location>
</feature>
<keyword evidence="5" id="KW-1185">Reference proteome</keyword>
<evidence type="ECO:0000256" key="1">
    <source>
        <dbReference type="SAM" id="Coils"/>
    </source>
</evidence>
<feature type="coiled-coil region" evidence="1">
    <location>
        <begin position="250"/>
        <end position="316"/>
    </location>
</feature>
<dbReference type="Gene3D" id="2.60.530.10">
    <property type="entry name" value="Major cell-surface adhesin PAc"/>
    <property type="match status" value="1"/>
</dbReference>
<name>A0A2U1DEZ6_9LACO</name>
<feature type="compositionally biased region" description="Polar residues" evidence="2">
    <location>
        <begin position="60"/>
        <end position="74"/>
    </location>
</feature>
<protein>
    <submittedName>
        <fullName evidence="4">Membrane anchored protein</fullName>
    </submittedName>
</protein>
<feature type="region of interest" description="Disordered" evidence="2">
    <location>
        <begin position="598"/>
        <end position="618"/>
    </location>
</feature>
<feature type="compositionally biased region" description="Low complexity" evidence="2">
    <location>
        <begin position="968"/>
        <end position="992"/>
    </location>
</feature>
<feature type="compositionally biased region" description="Low complexity" evidence="2">
    <location>
        <begin position="805"/>
        <end position="816"/>
    </location>
</feature>
<feature type="compositionally biased region" description="Low complexity" evidence="2">
    <location>
        <begin position="672"/>
        <end position="691"/>
    </location>
</feature>
<gene>
    <name evidence="4" type="ORF">C7384_101148</name>
</gene>
<dbReference type="Pfam" id="PF08363">
    <property type="entry name" value="GbpC"/>
    <property type="match status" value="1"/>
</dbReference>
<feature type="compositionally biased region" description="Polar residues" evidence="2">
    <location>
        <begin position="1021"/>
        <end position="1031"/>
    </location>
</feature>
<evidence type="ECO:0000313" key="4">
    <source>
        <dbReference type="EMBL" id="PVY86234.1"/>
    </source>
</evidence>
<dbReference type="EMBL" id="QEKT01000001">
    <property type="protein sequence ID" value="PVY86234.1"/>
    <property type="molecule type" value="Genomic_DNA"/>
</dbReference>
<feature type="compositionally biased region" description="Low complexity" evidence="2">
    <location>
        <begin position="871"/>
        <end position="905"/>
    </location>
</feature>
<sequence length="1074" mass="112783">MGKHMKHANQPSFDGLNTKTKFALGLLSVTGVTGIGLFGQNQLASADTVTPTAVANQAQTVSAPATATPSNQTVQKDEKSKVPSPSLDQAVKNAQDAGLKTQEVPGKNFPGRIDDYSNLVKQADADYQQQVDTINQQVSQKQQNTADQKATQESNATIHDAAQAAQDQGVDVIKDANQSQQTIADVQKDAAAQVKQIDAATEQQKQQNQATTKLNEAVSDANAEVNKAVSEAKDAGVILKPTDNKKDFTLADLQADKEQQLNQLRNAQDKQVLAQKEYEAALEKVNTTNKANEDAYNKAQEAYTAAKKKNAEMKAAYDKAVADYDAKKAELIAKTHEKGYASELLTQALHLGSEEQAKSDITYTGNVTKPVDSDAPNKQPGYYKTNLSKGDTITVSYTNLSNSSYRDQKISKIVRTFTYGENVNNEPIEMYIGKNPVLNVWYNSSVNHAHAGNEVKDAYKRQVIETETFFDQDGKQITFDKDAVITVGSLNNWSEDANKSHIEKVRIEDARFIPITGGSISDQGSGWAFASKDNSTADSNWDDISSKDFYVGSAIYQLNTGASAIKSTLETDSGPMDTNPFTWAQSSTFVPVGTLPAEPVAPSYEPEVEPKAPEKLPEPVKPTAIQSEYHLYDEAAAKDPISVHYHENDLVKKEDKTVDYHYNTVEIKDTSSESASTSTSTSNSESKINSESGKESTSKAGSESTSTSASKAASDSTSTSKAASDSSSASKAASDSASTSKAASDSTSASKAASDSTSTSKDASGASSTSTHDSISNSISKNTSTSASTHASTSNSISDHESSSESENNSISTSTHQSISGSVSAHDSISNSTSASHSASTSVSDSKAASTSASASASISNDQSKSDSHNASTSKSQADSTSASASGSDSKKASTSASASTSTSNEKSKSDSHNASTSKAASDSVSGSTSASDSKNASTSASSAASTSSDHSKAASTSGSISTSNYPSTSAQQSTSDSQFHSLSDSLSTSNSQVRSESAASVNGLTSESTIAPKPLWDTDVSAQPRQTSAKAKTLPKTGQTSQQQSHSTDVAFFLGLSAGVGALGLMGRRRQDQ</sequence>
<dbReference type="RefSeq" id="WP_089937456.1">
    <property type="nucleotide sequence ID" value="NZ_CAKOEX010000001.1"/>
</dbReference>
<feature type="domain" description="Glucan-binding protein C/Surface antigen I/II V-domain" evidence="3">
    <location>
        <begin position="319"/>
        <end position="558"/>
    </location>
</feature>
<feature type="region of interest" description="Disordered" evidence="2">
    <location>
        <begin position="60"/>
        <end position="86"/>
    </location>
</feature>
<reference evidence="4 5" key="1">
    <citation type="submission" date="2018-04" db="EMBL/GenBank/DDBJ databases">
        <title>Genomic Encyclopedia of Type Strains, Phase IV (KMG-IV): sequencing the most valuable type-strain genomes for metagenomic binning, comparative biology and taxonomic classification.</title>
        <authorList>
            <person name="Goeker M."/>
        </authorList>
    </citation>
    <scope>NUCLEOTIDE SEQUENCE [LARGE SCALE GENOMIC DNA]</scope>
    <source>
        <strain evidence="4 5">DSM 28795</strain>
    </source>
</reference>
<evidence type="ECO:0000259" key="3">
    <source>
        <dbReference type="Pfam" id="PF08363"/>
    </source>
</evidence>
<comment type="caution">
    <text evidence="4">The sequence shown here is derived from an EMBL/GenBank/DDBJ whole genome shotgun (WGS) entry which is preliminary data.</text>
</comment>
<keyword evidence="1" id="KW-0175">Coiled coil</keyword>
<feature type="compositionally biased region" description="Basic and acidic residues" evidence="2">
    <location>
        <begin position="608"/>
        <end position="618"/>
    </location>
</feature>
<dbReference type="AlphaFoldDB" id="A0A2U1DEZ6"/>
<feature type="compositionally biased region" description="Polar residues" evidence="2">
    <location>
        <begin position="993"/>
        <end position="1010"/>
    </location>
</feature>
<dbReference type="SUPFAM" id="SSF74914">
    <property type="entry name" value="V-region of surface antigen I/II (SA I/II, PAC)"/>
    <property type="match status" value="1"/>
</dbReference>
<feature type="compositionally biased region" description="Low complexity" evidence="2">
    <location>
        <begin position="824"/>
        <end position="863"/>
    </location>
</feature>
<dbReference type="Proteomes" id="UP000245433">
    <property type="component" value="Unassembled WGS sequence"/>
</dbReference>
<feature type="compositionally biased region" description="Low complexity" evidence="2">
    <location>
        <begin position="915"/>
        <end position="960"/>
    </location>
</feature>
<evidence type="ECO:0000313" key="5">
    <source>
        <dbReference type="Proteomes" id="UP000245433"/>
    </source>
</evidence>
<accession>A0A2U1DEZ6</accession>
<dbReference type="InterPro" id="IPR036234">
    <property type="entry name" value="SA_I/II_PAC_V_sf"/>
</dbReference>
<feature type="region of interest" description="Disordered" evidence="2">
    <location>
        <begin position="669"/>
        <end position="1047"/>
    </location>
</feature>